<dbReference type="AlphaFoldDB" id="A0A075HG88"/>
<dbReference type="CDD" id="cd00146">
    <property type="entry name" value="PKD"/>
    <property type="match status" value="1"/>
</dbReference>
<dbReference type="SUPFAM" id="SSF69318">
    <property type="entry name" value="Integrin alpha N-terminal domain"/>
    <property type="match status" value="2"/>
</dbReference>
<organism evidence="3">
    <name type="scientific">uncultured marine group II/III euryarchaeote KM3_62_B06</name>
    <dbReference type="NCBI Taxonomy" id="1456472"/>
    <lineage>
        <taxon>Archaea</taxon>
        <taxon>Methanobacteriati</taxon>
        <taxon>Methanobacteriota</taxon>
        <taxon>environmental samples</taxon>
    </lineage>
</organism>
<dbReference type="EMBL" id="KF900972">
    <property type="protein sequence ID" value="AIF13422.1"/>
    <property type="molecule type" value="Genomic_DNA"/>
</dbReference>
<evidence type="ECO:0000256" key="1">
    <source>
        <dbReference type="SAM" id="MobiDB-lite"/>
    </source>
</evidence>
<dbReference type="PROSITE" id="PS50093">
    <property type="entry name" value="PKD"/>
    <property type="match status" value="2"/>
</dbReference>
<feature type="region of interest" description="Disordered" evidence="1">
    <location>
        <begin position="327"/>
        <end position="381"/>
    </location>
</feature>
<dbReference type="InterPro" id="IPR035986">
    <property type="entry name" value="PKD_dom_sf"/>
</dbReference>
<dbReference type="InterPro" id="IPR013783">
    <property type="entry name" value="Ig-like_fold"/>
</dbReference>
<protein>
    <submittedName>
        <fullName evidence="3">PDK repeat-containing protein</fullName>
    </submittedName>
</protein>
<evidence type="ECO:0000313" key="3">
    <source>
        <dbReference type="EMBL" id="AIF13422.1"/>
    </source>
</evidence>
<feature type="domain" description="PKD" evidence="2">
    <location>
        <begin position="168"/>
        <end position="227"/>
    </location>
</feature>
<accession>A0A075HG88</accession>
<feature type="domain" description="PKD" evidence="2">
    <location>
        <begin position="247"/>
        <end position="317"/>
    </location>
</feature>
<dbReference type="InterPro" id="IPR028994">
    <property type="entry name" value="Integrin_alpha_N"/>
</dbReference>
<dbReference type="SUPFAM" id="SSF49299">
    <property type="entry name" value="PKD domain"/>
    <property type="match status" value="2"/>
</dbReference>
<proteinExistence type="predicted"/>
<dbReference type="Gene3D" id="2.60.40.10">
    <property type="entry name" value="Immunoglobulins"/>
    <property type="match status" value="2"/>
</dbReference>
<dbReference type="InterPro" id="IPR000601">
    <property type="entry name" value="PKD_dom"/>
</dbReference>
<dbReference type="Pfam" id="PF18911">
    <property type="entry name" value="PKD_4"/>
    <property type="match status" value="1"/>
</dbReference>
<sequence>MVEGALWSMYKMNRDITARRRIHTGLFLVALMLGSGCLGATDEITEKPEPSVVTAEVQIEGSPTTANDLIVASAVISEGTGPYIVNWRLDGTLVQTSSSMTYDAGFLSVGTHTIEAEITDSMGVTGVSAVIFTLLEPNRAPTISLELPIEGIAGVPVAWSVDASDPDGDDLVVEVDFSDGITQRDLSGQHVWGEPGIYTVRVSATDTSGFLANAQETIRIEYADAPSLTVSTNPSPQGRIHLNLAGELTITTSTEDPLGPVSVSIDWGDGSMVEPAFTEESHQYTEEGVFVVRVIATGSTGITTERVFHVEVVSVADDLEAAQLQEELEEEAEEQLDTEVEEELDNDGDGTVDDVSEAQQDPDYDWQSDFDPDGDGYYDDDQEVDDWVATDEESVRDEVGDEEETDAIPNDPLMIETSVVNEDEGLSDAELGPIPADNEADVEVVNPVFNDAWGDVSDDSLQEQTYSRSISQVTATWWNDTFWEDWDNDGVPETLCHTTVGVFWFDSDGIPGPERIILVRTKHCSHDRDGDGHDDLFFMRFRGLDMVDQNSDGIPERHDVLTRVVWTWDNGTYEDVNIDLFVHARTDADQDGNLERRVVLNRQQRMVDQGIGAVLTAYFSHSRLILRVDSNDDGTPERWMAIDHTSWVWDPTEDGNADRHRDNLRAVVRKDTNQDGSVDVVRALHQNTVQFDNDSNGVIELQWTWRAGVLKVDTDHDGDLDYTARMHGWHQHWDWGMVEYHIHRFALTRISDHDTDGIPEWKQRIIHMSNATDWDFDHHLEQRESYTATLTWSDADEDGYEEHIFRRVRETTYLDQHAHGWSHQSESTHSVEIWRDSNHNLHAKRVVVVGLSSWDNNSDGSPDTYDHLSRTWQAADFDQDDFLERRVFHRHHMAARDDNADGNVSFAVNSNIWHARNLSLSSNGNIEVLQEAYLSHRVFEWNINPQGHAYHTNNTWIAFHIDHVTNTIQGIIVTVITIDSDQDGTPESQTITTGNTGNPP</sequence>
<name>A0A075HG88_9EURY</name>
<reference evidence="3" key="1">
    <citation type="journal article" date="2014" name="Genome Biol. Evol.">
        <title>Pangenome evidence for extensive interdomain horizontal transfer affecting lineage core and shell genes in uncultured planktonic thaumarchaeota and euryarchaeota.</title>
        <authorList>
            <person name="Deschamps P."/>
            <person name="Zivanovic Y."/>
            <person name="Moreira D."/>
            <person name="Rodriguez-Valera F."/>
            <person name="Lopez-Garcia P."/>
        </authorList>
    </citation>
    <scope>NUCLEOTIDE SEQUENCE</scope>
</reference>
<evidence type="ECO:0000259" key="2">
    <source>
        <dbReference type="PROSITE" id="PS50093"/>
    </source>
</evidence>